<evidence type="ECO:0000259" key="1">
    <source>
        <dbReference type="Pfam" id="PF00089"/>
    </source>
</evidence>
<dbReference type="OrthoDB" id="10059102at2759"/>
<accession>A0A183IPQ1</accession>
<dbReference type="WBParaSite" id="SBAD_0000582001-mRNA-1">
    <property type="protein sequence ID" value="SBAD_0000582001-mRNA-1"/>
    <property type="gene ID" value="SBAD_0000582001"/>
</dbReference>
<gene>
    <name evidence="2" type="ORF">SBAD_LOCUS5598</name>
</gene>
<evidence type="ECO:0000313" key="2">
    <source>
        <dbReference type="EMBL" id="VDP07703.1"/>
    </source>
</evidence>
<name>A0A183IPQ1_9BILA</name>
<dbReference type="Proteomes" id="UP000270296">
    <property type="component" value="Unassembled WGS sequence"/>
</dbReference>
<keyword evidence="3" id="KW-1185">Reference proteome</keyword>
<dbReference type="InterPro" id="IPR043504">
    <property type="entry name" value="Peptidase_S1_PA_chymotrypsin"/>
</dbReference>
<dbReference type="Gene3D" id="2.40.10.10">
    <property type="entry name" value="Trypsin-like serine proteases"/>
    <property type="match status" value="1"/>
</dbReference>
<reference evidence="4" key="1">
    <citation type="submission" date="2016-06" db="UniProtKB">
        <authorList>
            <consortium name="WormBaseParasite"/>
        </authorList>
    </citation>
    <scope>IDENTIFICATION</scope>
</reference>
<organism evidence="4">
    <name type="scientific">Soboliphyme baturini</name>
    <dbReference type="NCBI Taxonomy" id="241478"/>
    <lineage>
        <taxon>Eukaryota</taxon>
        <taxon>Metazoa</taxon>
        <taxon>Ecdysozoa</taxon>
        <taxon>Nematoda</taxon>
        <taxon>Enoplea</taxon>
        <taxon>Dorylaimia</taxon>
        <taxon>Dioctophymatida</taxon>
        <taxon>Dioctophymatoidea</taxon>
        <taxon>Soboliphymatidae</taxon>
        <taxon>Soboliphyme</taxon>
    </lineage>
</organism>
<evidence type="ECO:0000313" key="4">
    <source>
        <dbReference type="WBParaSite" id="SBAD_0000582001-mRNA-1"/>
    </source>
</evidence>
<dbReference type="SUPFAM" id="SSF50494">
    <property type="entry name" value="Trypsin-like serine proteases"/>
    <property type="match status" value="1"/>
</dbReference>
<dbReference type="Pfam" id="PF00089">
    <property type="entry name" value="Trypsin"/>
    <property type="match status" value="1"/>
</dbReference>
<feature type="domain" description="Peptidase S1" evidence="1">
    <location>
        <begin position="12"/>
        <end position="150"/>
    </location>
</feature>
<dbReference type="AlphaFoldDB" id="A0A183IPQ1"/>
<evidence type="ECO:0000313" key="3">
    <source>
        <dbReference type="Proteomes" id="UP000270296"/>
    </source>
</evidence>
<dbReference type="GO" id="GO:0004252">
    <property type="term" value="F:serine-type endopeptidase activity"/>
    <property type="evidence" value="ECO:0007669"/>
    <property type="project" value="InterPro"/>
</dbReference>
<dbReference type="InterPro" id="IPR001254">
    <property type="entry name" value="Trypsin_dom"/>
</dbReference>
<protein>
    <submittedName>
        <fullName evidence="4">Peptidase S1 domain-containing protein</fullName>
    </submittedName>
</protein>
<sequence>MKKRHPFNVYKGSDIAVVKLDVEKLPAEVIPFCMPKTSDRLTAGDELEIIGYGPAKSFDGKTRRLPRSAIYVVNSSKECSERFRQGNNFDPKHENCGYPKDHLVKVHHEDAGGPVVRNKVLRGIVRWTASDSTLGDTVVFSDIVAYTPWLKLAVKHLPSTRKHGVYQLSLGGTLYPMQVLETVAPTRQRASVQ</sequence>
<dbReference type="GO" id="GO:0006508">
    <property type="term" value="P:proteolysis"/>
    <property type="evidence" value="ECO:0007669"/>
    <property type="project" value="InterPro"/>
</dbReference>
<dbReference type="InterPro" id="IPR009003">
    <property type="entry name" value="Peptidase_S1_PA"/>
</dbReference>
<dbReference type="EMBL" id="UZAM01009103">
    <property type="protein sequence ID" value="VDP07703.1"/>
    <property type="molecule type" value="Genomic_DNA"/>
</dbReference>
<reference evidence="2 3" key="2">
    <citation type="submission" date="2018-11" db="EMBL/GenBank/DDBJ databases">
        <authorList>
            <consortium name="Pathogen Informatics"/>
        </authorList>
    </citation>
    <scope>NUCLEOTIDE SEQUENCE [LARGE SCALE GENOMIC DNA]</scope>
</reference>
<proteinExistence type="predicted"/>